<sequence>MPNHDEEPERTPRQRFRIGRERVYREFGLHRKVGNDGNERQVVLSGQAVPNDAWEDTLGSPTHRASAAEKRARETKTNHIRALYYLAWHEVDLGGSDKAHREHVRTGNHWTTCVLEFISDKVRGIVNRSLSTEDNLLTVGMEARFGVLTAYFLRRPAHLVKKMFYFLTPTIDFDVVFSPPTTADDRTKQILKDWQWRLLYCWLSQADQYFMKTYRHMMRPEIRAQSFYIAQYRRELWLEVVFHDTQDPGEYPHLIPVTKKVISDFAVSHKRPLRPAKDVNERLQKPKVEDPDLSSGNDNHGSTDNDSRAKRPVEIISLISDDESDDDTDMPAPIAQVSLKWDNIFREDLDNEKMDALGACDHPKGRRNFGIPSAGMLRPVPFEHRVAGRQTDKACLAGILTDWHDGNMIRSCATYTRDFAVGS</sequence>
<protein>
    <submittedName>
        <fullName evidence="2">Uncharacterized protein</fullName>
    </submittedName>
</protein>
<organism evidence="2 3">
    <name type="scientific">Phyllosticta citribraziliensis</name>
    <dbReference type="NCBI Taxonomy" id="989973"/>
    <lineage>
        <taxon>Eukaryota</taxon>
        <taxon>Fungi</taxon>
        <taxon>Dikarya</taxon>
        <taxon>Ascomycota</taxon>
        <taxon>Pezizomycotina</taxon>
        <taxon>Dothideomycetes</taxon>
        <taxon>Dothideomycetes incertae sedis</taxon>
        <taxon>Botryosphaeriales</taxon>
        <taxon>Phyllostictaceae</taxon>
        <taxon>Phyllosticta</taxon>
    </lineage>
</organism>
<dbReference type="RefSeq" id="XP_066655980.1">
    <property type="nucleotide sequence ID" value="XM_066802983.1"/>
</dbReference>
<comment type="caution">
    <text evidence="2">The sequence shown here is derived from an EMBL/GenBank/DDBJ whole genome shotgun (WGS) entry which is preliminary data.</text>
</comment>
<evidence type="ECO:0000256" key="1">
    <source>
        <dbReference type="SAM" id="MobiDB-lite"/>
    </source>
</evidence>
<feature type="compositionally biased region" description="Basic and acidic residues" evidence="1">
    <location>
        <begin position="275"/>
        <end position="290"/>
    </location>
</feature>
<name>A0ABR1LUF7_9PEZI</name>
<feature type="region of interest" description="Disordered" evidence="1">
    <location>
        <begin position="275"/>
        <end position="312"/>
    </location>
</feature>
<dbReference type="Proteomes" id="UP001360953">
    <property type="component" value="Unassembled WGS sequence"/>
</dbReference>
<dbReference type="EMBL" id="JBBPEH010000005">
    <property type="protein sequence ID" value="KAK7538293.1"/>
    <property type="molecule type" value="Genomic_DNA"/>
</dbReference>
<evidence type="ECO:0000313" key="3">
    <source>
        <dbReference type="Proteomes" id="UP001360953"/>
    </source>
</evidence>
<dbReference type="GeneID" id="92035889"/>
<proteinExistence type="predicted"/>
<keyword evidence="3" id="KW-1185">Reference proteome</keyword>
<evidence type="ECO:0000313" key="2">
    <source>
        <dbReference type="EMBL" id="KAK7538293.1"/>
    </source>
</evidence>
<reference evidence="2 3" key="1">
    <citation type="submission" date="2024-04" db="EMBL/GenBank/DDBJ databases">
        <title>Phyllosticta paracitricarpa is synonymous to the EU quarantine fungus P. citricarpa based on phylogenomic analyses.</title>
        <authorList>
            <consortium name="Lawrence Berkeley National Laboratory"/>
            <person name="Van ingen-buijs V.A."/>
            <person name="Van westerhoven A.C."/>
            <person name="Haridas S."/>
            <person name="Skiadas P."/>
            <person name="Martin F."/>
            <person name="Groenewald J.Z."/>
            <person name="Crous P.W."/>
            <person name="Seidl M.F."/>
        </authorList>
    </citation>
    <scope>NUCLEOTIDE SEQUENCE [LARGE SCALE GENOMIC DNA]</scope>
    <source>
        <strain evidence="2 3">CPC 17464</strain>
    </source>
</reference>
<accession>A0ABR1LUF7</accession>
<feature type="compositionally biased region" description="Basic and acidic residues" evidence="1">
    <location>
        <begin position="301"/>
        <end position="312"/>
    </location>
</feature>
<gene>
    <name evidence="2" type="ORF">J3D65DRAFT_666999</name>
</gene>